<gene>
    <name evidence="1" type="ORF">CEXT_643001</name>
</gene>
<reference evidence="1 2" key="1">
    <citation type="submission" date="2021-06" db="EMBL/GenBank/DDBJ databases">
        <title>Caerostris extrusa draft genome.</title>
        <authorList>
            <person name="Kono N."/>
            <person name="Arakawa K."/>
        </authorList>
    </citation>
    <scope>NUCLEOTIDE SEQUENCE [LARGE SCALE GENOMIC DNA]</scope>
</reference>
<accession>A0AAV4X1W3</accession>
<comment type="caution">
    <text evidence="1">The sequence shown here is derived from an EMBL/GenBank/DDBJ whole genome shotgun (WGS) entry which is preliminary data.</text>
</comment>
<protein>
    <submittedName>
        <fullName evidence="1">Uncharacterized protein</fullName>
    </submittedName>
</protein>
<evidence type="ECO:0000313" key="1">
    <source>
        <dbReference type="EMBL" id="GIY88051.1"/>
    </source>
</evidence>
<organism evidence="1 2">
    <name type="scientific">Caerostris extrusa</name>
    <name type="common">Bark spider</name>
    <name type="synonym">Caerostris bankana</name>
    <dbReference type="NCBI Taxonomy" id="172846"/>
    <lineage>
        <taxon>Eukaryota</taxon>
        <taxon>Metazoa</taxon>
        <taxon>Ecdysozoa</taxon>
        <taxon>Arthropoda</taxon>
        <taxon>Chelicerata</taxon>
        <taxon>Arachnida</taxon>
        <taxon>Araneae</taxon>
        <taxon>Araneomorphae</taxon>
        <taxon>Entelegynae</taxon>
        <taxon>Araneoidea</taxon>
        <taxon>Araneidae</taxon>
        <taxon>Caerostris</taxon>
    </lineage>
</organism>
<keyword evidence="2" id="KW-1185">Reference proteome</keyword>
<dbReference type="Proteomes" id="UP001054945">
    <property type="component" value="Unassembled WGS sequence"/>
</dbReference>
<proteinExistence type="predicted"/>
<name>A0AAV4X1W3_CAEEX</name>
<evidence type="ECO:0000313" key="2">
    <source>
        <dbReference type="Proteomes" id="UP001054945"/>
    </source>
</evidence>
<dbReference type="AlphaFoldDB" id="A0AAV4X1W3"/>
<dbReference type="EMBL" id="BPLR01017016">
    <property type="protein sequence ID" value="GIY88051.1"/>
    <property type="molecule type" value="Genomic_DNA"/>
</dbReference>
<sequence length="132" mass="14645">MRHDTLMNAGYVLGENYVHPAVYYPINCDHKEHSQRPSSCINEGDGYDILGGTPCKYKATSGIQHLLSAIVLEKIPSLFALSKPLEGTCALLERLGASLRLSHLQMLNTTLQRVVSPFLPKKHTSFRKKPGI</sequence>